<protein>
    <submittedName>
        <fullName evidence="1">Uncharacterized protein</fullName>
    </submittedName>
</protein>
<evidence type="ECO:0000313" key="1">
    <source>
        <dbReference type="EMBL" id="JAD70154.1"/>
    </source>
</evidence>
<reference evidence="1" key="2">
    <citation type="journal article" date="2015" name="Data Brief">
        <title>Shoot transcriptome of the giant reed, Arundo donax.</title>
        <authorList>
            <person name="Barrero R.A."/>
            <person name="Guerrero F.D."/>
            <person name="Moolhuijzen P."/>
            <person name="Goolsby J.A."/>
            <person name="Tidwell J."/>
            <person name="Bellgard S.E."/>
            <person name="Bellgard M.I."/>
        </authorList>
    </citation>
    <scope>NUCLEOTIDE SEQUENCE</scope>
    <source>
        <tissue evidence="1">Shoot tissue taken approximately 20 cm above the soil surface</tissue>
    </source>
</reference>
<organism evidence="1">
    <name type="scientific">Arundo donax</name>
    <name type="common">Giant reed</name>
    <name type="synonym">Donax arundinaceus</name>
    <dbReference type="NCBI Taxonomy" id="35708"/>
    <lineage>
        <taxon>Eukaryota</taxon>
        <taxon>Viridiplantae</taxon>
        <taxon>Streptophyta</taxon>
        <taxon>Embryophyta</taxon>
        <taxon>Tracheophyta</taxon>
        <taxon>Spermatophyta</taxon>
        <taxon>Magnoliopsida</taxon>
        <taxon>Liliopsida</taxon>
        <taxon>Poales</taxon>
        <taxon>Poaceae</taxon>
        <taxon>PACMAD clade</taxon>
        <taxon>Arundinoideae</taxon>
        <taxon>Arundineae</taxon>
        <taxon>Arundo</taxon>
    </lineage>
</organism>
<proteinExistence type="predicted"/>
<dbReference type="EMBL" id="GBRH01227741">
    <property type="protein sequence ID" value="JAD70154.1"/>
    <property type="molecule type" value="Transcribed_RNA"/>
</dbReference>
<name>A0A0A9C1L9_ARUDO</name>
<reference evidence="1" key="1">
    <citation type="submission" date="2014-09" db="EMBL/GenBank/DDBJ databases">
        <authorList>
            <person name="Magalhaes I.L.F."/>
            <person name="Oliveira U."/>
            <person name="Santos F.R."/>
            <person name="Vidigal T.H.D.A."/>
            <person name="Brescovit A.D."/>
            <person name="Santos A.J."/>
        </authorList>
    </citation>
    <scope>NUCLEOTIDE SEQUENCE</scope>
    <source>
        <tissue evidence="1">Shoot tissue taken approximately 20 cm above the soil surface</tissue>
    </source>
</reference>
<accession>A0A0A9C1L9</accession>
<sequence>MILMCWLLCRHGYLTQMYWLFVT</sequence>
<dbReference type="AlphaFoldDB" id="A0A0A9C1L9"/>